<dbReference type="OrthoDB" id="186585at2"/>
<dbReference type="InterPro" id="IPR037171">
    <property type="entry name" value="NagB/RpiA_transferase-like"/>
</dbReference>
<dbReference type="InterPro" id="IPR007324">
    <property type="entry name" value="Sugar-bd_dom_put"/>
</dbReference>
<sequence length="303" mass="33282">MMALDAARLYHLRGLDQAAVAQVLHVSRPQVSKLLATARELGYIRTHVVDPRESDRELVQTLTQHFRIAGLLLVSPSGPTTGDLLHALGAGAAHLTSNLVLPGEEDASFWWSRTVQACALEMACAPLRPRALYQCAGTAPGHDIHLSMRTFMERTDVEVHPCPVPLLHPSVTARLTAEESPEARQHESRRASSAVLILGSSRQDMDLICRSDLVTSQEREQIRRNAVGHLCGRFIDADGRVVAPTLGQRTSSPTLAQLRRSRRTVLITHGAHQVEFVRAATLRGYVDHIVTDVSTAELLLKYA</sequence>
<dbReference type="GO" id="GO:0030246">
    <property type="term" value="F:carbohydrate binding"/>
    <property type="evidence" value="ECO:0007669"/>
    <property type="project" value="InterPro"/>
</dbReference>
<comment type="similarity">
    <text evidence="1">Belongs to the SorC transcriptional regulatory family.</text>
</comment>
<protein>
    <submittedName>
        <fullName evidence="7">Sugar-binding protein</fullName>
    </submittedName>
</protein>
<dbReference type="InterPro" id="IPR036388">
    <property type="entry name" value="WH-like_DNA-bd_sf"/>
</dbReference>
<keyword evidence="2" id="KW-0805">Transcription regulation</keyword>
<evidence type="ECO:0000256" key="1">
    <source>
        <dbReference type="ARBA" id="ARBA00010466"/>
    </source>
</evidence>
<dbReference type="EMBL" id="MVCE01000001">
    <property type="protein sequence ID" value="PGF36674.1"/>
    <property type="molecule type" value="Genomic_DNA"/>
</dbReference>
<keyword evidence="3" id="KW-0238">DNA-binding</keyword>
<evidence type="ECO:0000313" key="7">
    <source>
        <dbReference type="EMBL" id="PGF36674.1"/>
    </source>
</evidence>
<dbReference type="GeneID" id="92857186"/>
<feature type="domain" description="Sugar-binding" evidence="5">
    <location>
        <begin position="53"/>
        <end position="301"/>
    </location>
</feature>
<dbReference type="EMBL" id="CP031442">
    <property type="protein sequence ID" value="AXM05964.1"/>
    <property type="molecule type" value="Genomic_DNA"/>
</dbReference>
<evidence type="ECO:0000313" key="9">
    <source>
        <dbReference type="Proteomes" id="UP000256621"/>
    </source>
</evidence>
<dbReference type="Gene3D" id="1.10.10.10">
    <property type="entry name" value="Winged helix-like DNA-binding domain superfamily/Winged helix DNA-binding domain"/>
    <property type="match status" value="1"/>
</dbReference>
<dbReference type="Gene3D" id="3.40.50.1360">
    <property type="match status" value="1"/>
</dbReference>
<dbReference type="GO" id="GO:0003677">
    <property type="term" value="F:DNA binding"/>
    <property type="evidence" value="ECO:0007669"/>
    <property type="project" value="UniProtKB-KW"/>
</dbReference>
<dbReference type="PANTHER" id="PTHR34294">
    <property type="entry name" value="TRANSCRIPTIONAL REGULATOR-RELATED"/>
    <property type="match status" value="1"/>
</dbReference>
<dbReference type="Pfam" id="PF04198">
    <property type="entry name" value="Sugar-bind"/>
    <property type="match status" value="1"/>
</dbReference>
<gene>
    <name evidence="7" type="ORF">B1B09_03450</name>
    <name evidence="6" type="ORF">DXN06_01415</name>
</gene>
<evidence type="ECO:0000313" key="6">
    <source>
        <dbReference type="EMBL" id="AXM05964.1"/>
    </source>
</evidence>
<dbReference type="PANTHER" id="PTHR34294:SF1">
    <property type="entry name" value="TRANSCRIPTIONAL REGULATOR LSRR"/>
    <property type="match status" value="1"/>
</dbReference>
<evidence type="ECO:0000256" key="3">
    <source>
        <dbReference type="ARBA" id="ARBA00023125"/>
    </source>
</evidence>
<reference evidence="7 8" key="1">
    <citation type="submission" date="2017-02" db="EMBL/GenBank/DDBJ databases">
        <title>Prevalence of linear plasmids in Cutibacterium acnes isolates obtained from cancerous prostatic tissue.</title>
        <authorList>
            <person name="Davidsson S."/>
            <person name="Bruggemann H."/>
        </authorList>
    </citation>
    <scope>NUCLEOTIDE SEQUENCE [LARGE SCALE GENOMIC DNA]</scope>
    <source>
        <strain evidence="7 8">11-78</strain>
    </source>
</reference>
<dbReference type="InterPro" id="IPR051054">
    <property type="entry name" value="SorC_transcr_regulators"/>
</dbReference>
<dbReference type="RefSeq" id="WP_002518928.1">
    <property type="nucleotide sequence ID" value="NZ_AP019664.1"/>
</dbReference>
<evidence type="ECO:0000259" key="5">
    <source>
        <dbReference type="Pfam" id="PF04198"/>
    </source>
</evidence>
<reference evidence="6 9" key="2">
    <citation type="submission" date="2018-08" db="EMBL/GenBank/DDBJ databases">
        <title>Genome sequencing of Cutibacterium acnes KCOM 1315.</title>
        <authorList>
            <person name="Kook J.-K."/>
            <person name="Park S.-N."/>
            <person name="Lim Y.K."/>
        </authorList>
    </citation>
    <scope>NUCLEOTIDE SEQUENCE [LARGE SCALE GENOMIC DNA]</scope>
    <source>
        <strain evidence="6 9">KCOM 1315</strain>
    </source>
</reference>
<evidence type="ECO:0000256" key="4">
    <source>
        <dbReference type="ARBA" id="ARBA00023163"/>
    </source>
</evidence>
<dbReference type="AlphaFoldDB" id="A0A2B7IHU5"/>
<evidence type="ECO:0000313" key="8">
    <source>
        <dbReference type="Proteomes" id="UP000226191"/>
    </source>
</evidence>
<proteinExistence type="inferred from homology"/>
<evidence type="ECO:0000256" key="2">
    <source>
        <dbReference type="ARBA" id="ARBA00023015"/>
    </source>
</evidence>
<organism evidence="7 8">
    <name type="scientific">Cutibacterium acnes</name>
    <name type="common">Propionibacterium acnes</name>
    <dbReference type="NCBI Taxonomy" id="1747"/>
    <lineage>
        <taxon>Bacteria</taxon>
        <taxon>Bacillati</taxon>
        <taxon>Actinomycetota</taxon>
        <taxon>Actinomycetes</taxon>
        <taxon>Propionibacteriales</taxon>
        <taxon>Propionibacteriaceae</taxon>
        <taxon>Cutibacterium</taxon>
    </lineage>
</organism>
<dbReference type="Proteomes" id="UP000226191">
    <property type="component" value="Unassembled WGS sequence"/>
</dbReference>
<dbReference type="Proteomes" id="UP000256621">
    <property type="component" value="Chromosome"/>
</dbReference>
<accession>A0A2B7IHU5</accession>
<dbReference type="SUPFAM" id="SSF100950">
    <property type="entry name" value="NagB/RpiA/CoA transferase-like"/>
    <property type="match status" value="1"/>
</dbReference>
<name>A0A2B7IHU5_CUTAC</name>
<keyword evidence="4" id="KW-0804">Transcription</keyword>